<evidence type="ECO:0000256" key="2">
    <source>
        <dbReference type="ARBA" id="ARBA00022840"/>
    </source>
</evidence>
<name>A0A9N8WIJ3_9GLOM</name>
<evidence type="ECO:0000256" key="1">
    <source>
        <dbReference type="ARBA" id="ARBA00022741"/>
    </source>
</evidence>
<evidence type="ECO:0000313" key="4">
    <source>
        <dbReference type="EMBL" id="CAG8485612.1"/>
    </source>
</evidence>
<protein>
    <submittedName>
        <fullName evidence="4">4904_t:CDS:1</fullName>
    </submittedName>
</protein>
<dbReference type="SMART" id="SM00220">
    <property type="entry name" value="S_TKc"/>
    <property type="match status" value="1"/>
</dbReference>
<dbReference type="EMBL" id="CAJVPK010000265">
    <property type="protein sequence ID" value="CAG8485612.1"/>
    <property type="molecule type" value="Genomic_DNA"/>
</dbReference>
<dbReference type="SUPFAM" id="SSF56112">
    <property type="entry name" value="Protein kinase-like (PK-like)"/>
    <property type="match status" value="1"/>
</dbReference>
<proteinExistence type="predicted"/>
<dbReference type="PROSITE" id="PS50011">
    <property type="entry name" value="PROTEIN_KINASE_DOM"/>
    <property type="match status" value="1"/>
</dbReference>
<dbReference type="InterPro" id="IPR001245">
    <property type="entry name" value="Ser-Thr/Tyr_kinase_cat_dom"/>
</dbReference>
<dbReference type="GO" id="GO:0004672">
    <property type="term" value="F:protein kinase activity"/>
    <property type="evidence" value="ECO:0007669"/>
    <property type="project" value="InterPro"/>
</dbReference>
<dbReference type="InterPro" id="IPR011009">
    <property type="entry name" value="Kinase-like_dom_sf"/>
</dbReference>
<dbReference type="GO" id="GO:0005524">
    <property type="term" value="F:ATP binding"/>
    <property type="evidence" value="ECO:0007669"/>
    <property type="project" value="UniProtKB-KW"/>
</dbReference>
<dbReference type="Proteomes" id="UP000789706">
    <property type="component" value="Unassembled WGS sequence"/>
</dbReference>
<comment type="caution">
    <text evidence="4">The sequence shown here is derived from an EMBL/GenBank/DDBJ whole genome shotgun (WGS) entry which is preliminary data.</text>
</comment>
<keyword evidence="1" id="KW-0547">Nucleotide-binding</keyword>
<accession>A0A9N8WIJ3</accession>
<organism evidence="4 5">
    <name type="scientific">Diversispora eburnea</name>
    <dbReference type="NCBI Taxonomy" id="1213867"/>
    <lineage>
        <taxon>Eukaryota</taxon>
        <taxon>Fungi</taxon>
        <taxon>Fungi incertae sedis</taxon>
        <taxon>Mucoromycota</taxon>
        <taxon>Glomeromycotina</taxon>
        <taxon>Glomeromycetes</taxon>
        <taxon>Diversisporales</taxon>
        <taxon>Diversisporaceae</taxon>
        <taxon>Diversispora</taxon>
    </lineage>
</organism>
<dbReference type="PANTHER" id="PTHR27001">
    <property type="entry name" value="OS01G0253100 PROTEIN"/>
    <property type="match status" value="1"/>
</dbReference>
<gene>
    <name evidence="4" type="ORF">DEBURN_LOCUS3900</name>
</gene>
<keyword evidence="2" id="KW-0067">ATP-binding</keyword>
<evidence type="ECO:0000259" key="3">
    <source>
        <dbReference type="PROSITE" id="PS50011"/>
    </source>
</evidence>
<sequence length="319" mass="36926">MILFFKTLWDLKTKFLNFFCSSEEEIVYNAGEIIDDGSSSVKNSPSDRRRWRFCQECFKERTSHGWCKDCETSYMVLNFERWTTGNEGLDNLIRNTQKNAAQTCDYLEYIDFNEFDSIEFIAKGGFSAVYKAEWLEGPRWNWDEIGQMWCRSGPITVALKRLDNSQNISSDFLNQVERHHRCLQSGSLADCFGITRDPTGAYMFVMRYYENGNLYQYLDKSKGIISWRDMVDMLWGVAGGLERIHAENRFHSNLHGGNLLIEDEAVSTDARIADVGLHEIADQFSNADEKSVKGIVGFNSFITVYLIRSPMLKMDYIME</sequence>
<keyword evidence="5" id="KW-1185">Reference proteome</keyword>
<reference evidence="4" key="1">
    <citation type="submission" date="2021-06" db="EMBL/GenBank/DDBJ databases">
        <authorList>
            <person name="Kallberg Y."/>
            <person name="Tangrot J."/>
            <person name="Rosling A."/>
        </authorList>
    </citation>
    <scope>NUCLEOTIDE SEQUENCE</scope>
    <source>
        <strain evidence="4">AZ414A</strain>
    </source>
</reference>
<evidence type="ECO:0000313" key="5">
    <source>
        <dbReference type="Proteomes" id="UP000789706"/>
    </source>
</evidence>
<dbReference type="AlphaFoldDB" id="A0A9N8WIJ3"/>
<dbReference type="InterPro" id="IPR000719">
    <property type="entry name" value="Prot_kinase_dom"/>
</dbReference>
<feature type="domain" description="Protein kinase" evidence="3">
    <location>
        <begin position="115"/>
        <end position="319"/>
    </location>
</feature>
<dbReference type="PANTHER" id="PTHR27001:SF931">
    <property type="entry name" value="OS11G0664100 PROTEIN"/>
    <property type="match status" value="1"/>
</dbReference>
<dbReference type="Gene3D" id="1.10.510.10">
    <property type="entry name" value="Transferase(Phosphotransferase) domain 1"/>
    <property type="match status" value="1"/>
</dbReference>
<dbReference type="GO" id="GO:0005886">
    <property type="term" value="C:plasma membrane"/>
    <property type="evidence" value="ECO:0007669"/>
    <property type="project" value="TreeGrafter"/>
</dbReference>
<dbReference type="OrthoDB" id="6718656at2759"/>
<dbReference type="Pfam" id="PF07714">
    <property type="entry name" value="PK_Tyr_Ser-Thr"/>
    <property type="match status" value="1"/>
</dbReference>